<evidence type="ECO:0000259" key="3">
    <source>
        <dbReference type="PROSITE" id="PS50234"/>
    </source>
</evidence>
<dbReference type="GO" id="GO:0003779">
    <property type="term" value="F:actin binding"/>
    <property type="evidence" value="ECO:0007669"/>
    <property type="project" value="InterPro"/>
</dbReference>
<accession>A0AAD9JJW0</accession>
<evidence type="ECO:0000313" key="4">
    <source>
        <dbReference type="EMBL" id="KAK2154379.1"/>
    </source>
</evidence>
<evidence type="ECO:0000256" key="1">
    <source>
        <dbReference type="SAM" id="Phobius"/>
    </source>
</evidence>
<name>A0AAD9JJW0_9ANNE</name>
<feature type="domain" description="VWFA" evidence="3">
    <location>
        <begin position="63"/>
        <end position="275"/>
    </location>
</feature>
<keyword evidence="5" id="KW-1185">Reference proteome</keyword>
<reference evidence="4" key="1">
    <citation type="journal article" date="2023" name="Mol. Biol. Evol.">
        <title>Third-Generation Sequencing Reveals the Adaptive Role of the Epigenome in Three Deep-Sea Polychaetes.</title>
        <authorList>
            <person name="Perez M."/>
            <person name="Aroh O."/>
            <person name="Sun Y."/>
            <person name="Lan Y."/>
            <person name="Juniper S.K."/>
            <person name="Young C.R."/>
            <person name="Angers B."/>
            <person name="Qian P.Y."/>
        </authorList>
    </citation>
    <scope>NUCLEOTIDE SEQUENCE</scope>
    <source>
        <strain evidence="4">P08H-3</strain>
    </source>
</reference>
<feature type="transmembrane region" description="Helical" evidence="1">
    <location>
        <begin position="318"/>
        <end position="343"/>
    </location>
</feature>
<feature type="signal peptide" evidence="2">
    <location>
        <begin position="1"/>
        <end position="25"/>
    </location>
</feature>
<dbReference type="Pfam" id="PF00092">
    <property type="entry name" value="VWA"/>
    <property type="match status" value="1"/>
</dbReference>
<protein>
    <recommendedName>
        <fullName evidence="3">VWFA domain-containing protein</fullName>
    </recommendedName>
</protein>
<dbReference type="PANTHER" id="PTHR24020">
    <property type="entry name" value="COLLAGEN ALPHA"/>
    <property type="match status" value="1"/>
</dbReference>
<gene>
    <name evidence="4" type="ORF">LSH36_269g01064</name>
</gene>
<dbReference type="PANTHER" id="PTHR24020:SF20">
    <property type="entry name" value="PH DOMAIN-CONTAINING PROTEIN"/>
    <property type="match status" value="1"/>
</dbReference>
<dbReference type="SMART" id="SM00327">
    <property type="entry name" value="VWA"/>
    <property type="match status" value="1"/>
</dbReference>
<dbReference type="Gene3D" id="3.40.50.410">
    <property type="entry name" value="von Willebrand factor, type A domain"/>
    <property type="match status" value="1"/>
</dbReference>
<keyword evidence="1" id="KW-1133">Transmembrane helix</keyword>
<dbReference type="Pfam" id="PF00235">
    <property type="entry name" value="Profilin"/>
    <property type="match status" value="1"/>
</dbReference>
<dbReference type="EMBL" id="JAODUP010000269">
    <property type="protein sequence ID" value="KAK2154379.1"/>
    <property type="molecule type" value="Genomic_DNA"/>
</dbReference>
<dbReference type="InterPro" id="IPR002035">
    <property type="entry name" value="VWF_A"/>
</dbReference>
<comment type="caution">
    <text evidence="4">The sequence shown here is derived from an EMBL/GenBank/DDBJ whole genome shotgun (WGS) entry which is preliminary data.</text>
</comment>
<evidence type="ECO:0000313" key="5">
    <source>
        <dbReference type="Proteomes" id="UP001208570"/>
    </source>
</evidence>
<keyword evidence="1" id="KW-0812">Transmembrane</keyword>
<dbReference type="SUPFAM" id="SSF53300">
    <property type="entry name" value="vWA-like"/>
    <property type="match status" value="1"/>
</dbReference>
<dbReference type="InterPro" id="IPR048278">
    <property type="entry name" value="PFN"/>
</dbReference>
<organism evidence="4 5">
    <name type="scientific">Paralvinella palmiformis</name>
    <dbReference type="NCBI Taxonomy" id="53620"/>
    <lineage>
        <taxon>Eukaryota</taxon>
        <taxon>Metazoa</taxon>
        <taxon>Spiralia</taxon>
        <taxon>Lophotrochozoa</taxon>
        <taxon>Annelida</taxon>
        <taxon>Polychaeta</taxon>
        <taxon>Sedentaria</taxon>
        <taxon>Canalipalpata</taxon>
        <taxon>Terebellida</taxon>
        <taxon>Terebelliformia</taxon>
        <taxon>Alvinellidae</taxon>
        <taxon>Paralvinella</taxon>
    </lineage>
</organism>
<dbReference type="InterPro" id="IPR050525">
    <property type="entry name" value="ECM_Assembly_Org"/>
</dbReference>
<dbReference type="Proteomes" id="UP001208570">
    <property type="component" value="Unassembled WGS sequence"/>
</dbReference>
<evidence type="ECO:0000256" key="2">
    <source>
        <dbReference type="SAM" id="SignalP"/>
    </source>
</evidence>
<dbReference type="InterPro" id="IPR036465">
    <property type="entry name" value="vWFA_dom_sf"/>
</dbReference>
<feature type="chain" id="PRO_5042261477" description="VWFA domain-containing protein" evidence="2">
    <location>
        <begin position="26"/>
        <end position="547"/>
    </location>
</feature>
<dbReference type="CDD" id="cd01450">
    <property type="entry name" value="vWFA_subfamily_ECM"/>
    <property type="match status" value="1"/>
</dbReference>
<keyword evidence="1" id="KW-0472">Membrane</keyword>
<dbReference type="AlphaFoldDB" id="A0AAD9JJW0"/>
<sequence>MRQRSKFELFAKFITLLLFVDCVSTENTTDPNVCSMAEGDSAKEIRSANLLKAFTDTYEHRLNLLFIIDRSKSIGEFEANQTKNFIYNLISFLSEQQKILINSKYTRITVVSFGNEVTPEFDGISDDENAIDSCIIFDRLNALRTKNDDTHRSDIAAALFRAKEIFDQSKANGDGDDVKQILWIFFDGAEGEPVSYEGHTSQEWAKVLRDGGVKIFSVGVGAWLKVAIKREYQVAELATSNDYYACVDNWMEILNKTRSNPHKIGNQNKPIYSRVADVYKSRCGTCSKGLECLCDAISMKYKCAALQDTQRPEVYERWIIPVAIGCGLFVFIIILVSIIIGLVRKKRNKTERNIQSSEGNHNREQSLATSNNRYSTPVFMSKDPTLEDQQKEDYPDMSEFENVSNGLEADMTGWSKYLFELKNDNHLMHLAIKSMTTARWATTPGFKMTQKETIQLYSIMDSSNTHRLKKFQLAGKTYIIDVNREVHEQYLCGMRVNRRCEKECAQIARMKDYLIVGVAEDSRDKACIDTVWKIYRYFEDYYHYEEL</sequence>
<dbReference type="Gene3D" id="3.30.450.30">
    <property type="entry name" value="Dynein light chain 2a, cytoplasmic"/>
    <property type="match status" value="1"/>
</dbReference>
<dbReference type="SUPFAM" id="SSF55770">
    <property type="entry name" value="Profilin (actin-binding protein)"/>
    <property type="match status" value="1"/>
</dbReference>
<proteinExistence type="predicted"/>
<dbReference type="InterPro" id="IPR036140">
    <property type="entry name" value="PFN_sf"/>
</dbReference>
<keyword evidence="2" id="KW-0732">Signal</keyword>
<dbReference type="PROSITE" id="PS50234">
    <property type="entry name" value="VWFA"/>
    <property type="match status" value="1"/>
</dbReference>